<evidence type="ECO:0000313" key="3">
    <source>
        <dbReference type="Proteomes" id="UP000024942"/>
    </source>
</evidence>
<comment type="caution">
    <text evidence="2">The sequence shown here is derived from an EMBL/GenBank/DDBJ whole genome shotgun (WGS) entry which is preliminary data.</text>
</comment>
<reference evidence="2 3" key="1">
    <citation type="journal article" date="2014" name="Antonie Van Leeuwenhoek">
        <title>Hyphomonas beringensis sp. nov. and Hyphomonas chukchiensis sp. nov., isolated from surface seawater of the Bering Sea and Chukchi Sea.</title>
        <authorList>
            <person name="Li C."/>
            <person name="Lai Q."/>
            <person name="Li G."/>
            <person name="Dong C."/>
            <person name="Wang J."/>
            <person name="Liao Y."/>
            <person name="Shao Z."/>
        </authorList>
    </citation>
    <scope>NUCLEOTIDE SEQUENCE [LARGE SCALE GENOMIC DNA]</scope>
    <source>
        <strain evidence="2 3">SCH89</strain>
    </source>
</reference>
<evidence type="ECO:0000256" key="1">
    <source>
        <dbReference type="SAM" id="SignalP"/>
    </source>
</evidence>
<accession>A0A059G3C0</accession>
<evidence type="ECO:0000313" key="2">
    <source>
        <dbReference type="EMBL" id="KDA00953.1"/>
    </source>
</evidence>
<dbReference type="RefSeq" id="WP_035541165.1">
    <property type="nucleotide sequence ID" value="NZ_ARYL01000042.1"/>
</dbReference>
<protein>
    <recommendedName>
        <fullName evidence="4">Lipoprotein</fullName>
    </recommendedName>
</protein>
<sequence>MFKSLMIVALVAIAGRASSQAQINVSYFLVEDQKDTCGFDFEKALRFATFELNDDHSTNQAYKIVDTEEM</sequence>
<feature type="signal peptide" evidence="1">
    <location>
        <begin position="1"/>
        <end position="21"/>
    </location>
</feature>
<dbReference type="Proteomes" id="UP000024942">
    <property type="component" value="Unassembled WGS sequence"/>
</dbReference>
<feature type="chain" id="PRO_5001573184" description="Lipoprotein" evidence="1">
    <location>
        <begin position="22"/>
        <end position="70"/>
    </location>
</feature>
<keyword evidence="3" id="KW-1185">Reference proteome</keyword>
<gene>
    <name evidence="2" type="ORF">HOC_18079</name>
</gene>
<keyword evidence="1" id="KW-0732">Signal</keyword>
<dbReference type="AlphaFoldDB" id="A0A059G3C0"/>
<organism evidence="2 3">
    <name type="scientific">Hyphomonas oceanitis SCH89</name>
    <dbReference type="NCBI Taxonomy" id="1280953"/>
    <lineage>
        <taxon>Bacteria</taxon>
        <taxon>Pseudomonadati</taxon>
        <taxon>Pseudomonadota</taxon>
        <taxon>Alphaproteobacteria</taxon>
        <taxon>Hyphomonadales</taxon>
        <taxon>Hyphomonadaceae</taxon>
        <taxon>Hyphomonas</taxon>
    </lineage>
</organism>
<name>A0A059G3C0_9PROT</name>
<evidence type="ECO:0008006" key="4">
    <source>
        <dbReference type="Google" id="ProtNLM"/>
    </source>
</evidence>
<dbReference type="EMBL" id="ARYL01000042">
    <property type="protein sequence ID" value="KDA00953.1"/>
    <property type="molecule type" value="Genomic_DNA"/>
</dbReference>
<proteinExistence type="predicted"/>